<dbReference type="Proteomes" id="UP000293568">
    <property type="component" value="Chromosome"/>
</dbReference>
<organism evidence="1 2">
    <name type="scientific">Paenibacillus protaetiae</name>
    <dbReference type="NCBI Taxonomy" id="2509456"/>
    <lineage>
        <taxon>Bacteria</taxon>
        <taxon>Bacillati</taxon>
        <taxon>Bacillota</taxon>
        <taxon>Bacilli</taxon>
        <taxon>Bacillales</taxon>
        <taxon>Paenibacillaceae</taxon>
        <taxon>Paenibacillus</taxon>
    </lineage>
</organism>
<accession>A0A4P6F0T3</accession>
<gene>
    <name evidence="1" type="ORF">ET464_19430</name>
</gene>
<dbReference type="KEGG" id="pprt:ET464_19430"/>
<reference evidence="1 2" key="1">
    <citation type="submission" date="2019-01" db="EMBL/GenBank/DDBJ databases">
        <title>Genome sequencing of strain FW100M-2.</title>
        <authorList>
            <person name="Heo J."/>
            <person name="Kim S.-J."/>
            <person name="Kim J.-S."/>
            <person name="Hong S.-B."/>
            <person name="Kwon S.-W."/>
        </authorList>
    </citation>
    <scope>NUCLEOTIDE SEQUENCE [LARGE SCALE GENOMIC DNA]</scope>
    <source>
        <strain evidence="1 2">FW100M-2</strain>
    </source>
</reference>
<evidence type="ECO:0000313" key="1">
    <source>
        <dbReference type="EMBL" id="QAY68223.1"/>
    </source>
</evidence>
<protein>
    <submittedName>
        <fullName evidence="1">Uncharacterized protein</fullName>
    </submittedName>
</protein>
<name>A0A4P6F0T3_9BACL</name>
<dbReference type="AlphaFoldDB" id="A0A4P6F0T3"/>
<dbReference type="EMBL" id="CP035492">
    <property type="protein sequence ID" value="QAY68223.1"/>
    <property type="molecule type" value="Genomic_DNA"/>
</dbReference>
<dbReference type="RefSeq" id="WP_129443823.1">
    <property type="nucleotide sequence ID" value="NZ_CP035492.1"/>
</dbReference>
<evidence type="ECO:0000313" key="2">
    <source>
        <dbReference type="Proteomes" id="UP000293568"/>
    </source>
</evidence>
<keyword evidence="2" id="KW-1185">Reference proteome</keyword>
<proteinExistence type="predicted"/>
<sequence>MKRKKRSRRSVVSVQAAQAANPYALTLRLSPEQSRKLFAAAAAEPEFARRLSAAIREGNLPLMRSLFRARGIRPD</sequence>